<protein>
    <submittedName>
        <fullName evidence="2">Uncharacterized protein</fullName>
    </submittedName>
</protein>
<accession>A0A6G0Q6E0</accession>
<feature type="non-terminal residue" evidence="2">
    <location>
        <position position="113"/>
    </location>
</feature>
<keyword evidence="1" id="KW-0732">Signal</keyword>
<evidence type="ECO:0000313" key="3">
    <source>
        <dbReference type="Proteomes" id="UP000486351"/>
    </source>
</evidence>
<evidence type="ECO:0000313" key="2">
    <source>
        <dbReference type="EMBL" id="KAE9272115.1"/>
    </source>
</evidence>
<proteinExistence type="predicted"/>
<evidence type="ECO:0000256" key="1">
    <source>
        <dbReference type="SAM" id="SignalP"/>
    </source>
</evidence>
<feature type="chain" id="PRO_5026204867" evidence="1">
    <location>
        <begin position="20"/>
        <end position="113"/>
    </location>
</feature>
<name>A0A6G0Q6E0_9STRA</name>
<dbReference type="EMBL" id="QXFY01005477">
    <property type="protein sequence ID" value="KAE9272115.1"/>
    <property type="molecule type" value="Genomic_DNA"/>
</dbReference>
<dbReference type="Proteomes" id="UP000486351">
    <property type="component" value="Unassembled WGS sequence"/>
</dbReference>
<comment type="caution">
    <text evidence="2">The sequence shown here is derived from an EMBL/GenBank/DDBJ whole genome shotgun (WGS) entry which is preliminary data.</text>
</comment>
<sequence length="113" mass="12708">MLAVLVLLLLKNQVKDSYGSVAFVCYIPDCRKLLEDESTVLTIMQQNILLNFPDFSEPLNTIKDIRAVMQAQMVILVADQWNSIDENQMVIDRLGSCLGISVYVEIHGMSMNA</sequence>
<gene>
    <name evidence="2" type="ORF">PF008_g30184</name>
</gene>
<dbReference type="AlphaFoldDB" id="A0A6G0Q6E0"/>
<organism evidence="2 3">
    <name type="scientific">Phytophthora fragariae</name>
    <dbReference type="NCBI Taxonomy" id="53985"/>
    <lineage>
        <taxon>Eukaryota</taxon>
        <taxon>Sar</taxon>
        <taxon>Stramenopiles</taxon>
        <taxon>Oomycota</taxon>
        <taxon>Peronosporomycetes</taxon>
        <taxon>Peronosporales</taxon>
        <taxon>Peronosporaceae</taxon>
        <taxon>Phytophthora</taxon>
    </lineage>
</organism>
<feature type="signal peptide" evidence="1">
    <location>
        <begin position="1"/>
        <end position="19"/>
    </location>
</feature>
<reference evidence="2 3" key="1">
    <citation type="submission" date="2018-09" db="EMBL/GenBank/DDBJ databases">
        <title>Genomic investigation of the strawberry pathogen Phytophthora fragariae indicates pathogenicity is determined by transcriptional variation in three key races.</title>
        <authorList>
            <person name="Adams T.M."/>
            <person name="Armitage A.D."/>
            <person name="Sobczyk M.K."/>
            <person name="Bates H.J."/>
            <person name="Dunwell J.M."/>
            <person name="Nellist C.F."/>
            <person name="Harrison R.J."/>
        </authorList>
    </citation>
    <scope>NUCLEOTIDE SEQUENCE [LARGE SCALE GENOMIC DNA]</scope>
    <source>
        <strain evidence="2 3">NOV-77</strain>
    </source>
</reference>